<dbReference type="GO" id="GO:0000049">
    <property type="term" value="F:tRNA binding"/>
    <property type="evidence" value="ECO:0007669"/>
    <property type="project" value="TreeGrafter"/>
</dbReference>
<reference evidence="11 12" key="1">
    <citation type="journal article" date="2021" name="Sci. Rep.">
        <title>The genome of the diatom Chaetoceros tenuissimus carries an ancient integrated fragment of an extant virus.</title>
        <authorList>
            <person name="Hongo Y."/>
            <person name="Kimura K."/>
            <person name="Takaki Y."/>
            <person name="Yoshida Y."/>
            <person name="Baba S."/>
            <person name="Kobayashi G."/>
            <person name="Nagasaki K."/>
            <person name="Hano T."/>
            <person name="Tomaru Y."/>
        </authorList>
    </citation>
    <scope>NUCLEOTIDE SEQUENCE [LARGE SCALE GENOMIC DNA]</scope>
    <source>
        <strain evidence="11 12">NIES-3715</strain>
    </source>
</reference>
<sequence length="1426" mass="160815">MKNLVLLTETRHSISGGHLVEGEDNFIVSISPNPNVDHDDAEFADPSDVFNYFLSPSGILSGVSSKDSIVWSIDLNTHVKEEDDESCPDHKWFHLSHEENSDYLVALSRNGAIVSISPDGSEVEVIGCFDYGLESAAWSADGELLALVTYQETEEENVQMAPVLMTMNTQFEILSEVSLPPHVENEQISVCWNKKTDYQLVAISTVDAEDSIRKIRLFKGESLENIATSRTEDGSGKLIPNIMGQCNISWAGSNTSNLLACVQRKGRKGRNIVFLEQNGLQHGGFKLEHRKDNEEVVNLDWNSESDLLAVTLEGSGENLKYGKVQIYHRNNYHWYLKFELKYDEGNLVSGIRFDDIKGYNVSVALQNTMNSSHREWREYRFIWDTSTVSQRGTAAVVDGNNVNLTMLSKAMIPPPMYASRITFDSNVLEVSHIPSYLDCKNMDLLVHLNDKTLALCNTSNSKTPTLVTVDLQDVVSKSKNLSETIDASCFRQLIVIDTCSDNDSTILKILAVTCSKAEICKNTEEVTEFLLRVNNDIENCQCEVVECTTISLEGKVLRMVNWSDSADSQCETSSKGKGGALIELTDGSLFQYDSSDDFYMSGTVLPCEAEPMLLEPCPWISGIYAVENRQLIIGLSSRFRLYFGERQLCDAASSFLLSPTHGFLGYITLGSRSQLRFLPLKILIEFDPLMGSEDNLDVLAEGYEPRNVERGSTLVAILPEKPTSILQLPRGNLEGVYPRALVLPHIMLLIDNNKFDLALDIMRRQKVDMNLIVDMDPKRCLEEDGITTMVAQVKKMDHLNLFLASLQNFDITVWKYRIPRWLTFRNSEEERLESRMAFDFETKVNQVCSKMREAMIQREAEGLAPKGQFLLPILSTFAKESPPNLQSALELIKSDAESVASTNISKKSKSILLGDHAQSSIKYLAFLADYELLFNTALGMYDFDLAKAVARNSQMDPKVYLPMLKRLRSLPTYEARYQVDVKLQRFESALTHLYKQGEPEFDAQTDAVFDTDHFKKCKEFIKEHKLFKLGLDLFTKYPTWHNEIVLLFGESLLQQGKANLSLTVFLSAKPPCYDGAQRAARVCGDYKTFFSCFEADEMKTNDEFFEVAYDVAHEIAEGRGGLLSKRDGYSAGARILIDYLENIDEAVDLLIKGQMWFEARRVARKSGDCDIEKHIIYSALSYAKQTILDFEEKAENFVEANKRYAEVIVIRRKAKAEETPVDEDQTDETGSLFSLASNASNSSVRSNMSSSSVGSVTSVSSVITAGAASTFSLINNEESIRHKSKFNNIGRKKKAKKKTRRERLGTKPGSEEELMSLITKLKSNIIDKDMSLIISETIRFLYQVGHISKANDLYHGYESFRKLVNTNQTERIAKDTESQKEEEKKARLEGQFYEKTIHDCEEEVDKLLCAELPELIHTLLEYKLDI</sequence>
<evidence type="ECO:0000256" key="2">
    <source>
        <dbReference type="ARBA" id="ARBA00005043"/>
    </source>
</evidence>
<evidence type="ECO:0000256" key="5">
    <source>
        <dbReference type="ARBA" id="ARBA00022694"/>
    </source>
</evidence>
<comment type="similarity">
    <text evidence="3">Belongs to the ELP1/IKA1 family.</text>
</comment>
<proteinExistence type="inferred from homology"/>
<dbReference type="Pfam" id="PF23797">
    <property type="entry name" value="Beta-prop_ELP1_2nd"/>
    <property type="match status" value="1"/>
</dbReference>
<feature type="domain" description="ELP1 N-terminal second beta-propeller" evidence="8">
    <location>
        <begin position="396"/>
        <end position="715"/>
    </location>
</feature>
<gene>
    <name evidence="11" type="ORF">CTEN210_08726</name>
</gene>
<evidence type="ECO:0000259" key="10">
    <source>
        <dbReference type="Pfam" id="PF23925"/>
    </source>
</evidence>
<keyword evidence="12" id="KW-1185">Reference proteome</keyword>
<evidence type="ECO:0000256" key="1">
    <source>
        <dbReference type="ARBA" id="ARBA00004496"/>
    </source>
</evidence>
<accession>A0AAD3H6J0</accession>
<name>A0AAD3H6J0_9STRA</name>
<comment type="subcellular location">
    <subcellularLocation>
        <location evidence="1">Cytoplasm</location>
    </subcellularLocation>
</comment>
<organism evidence="11 12">
    <name type="scientific">Chaetoceros tenuissimus</name>
    <dbReference type="NCBI Taxonomy" id="426638"/>
    <lineage>
        <taxon>Eukaryota</taxon>
        <taxon>Sar</taxon>
        <taxon>Stramenopiles</taxon>
        <taxon>Ochrophyta</taxon>
        <taxon>Bacillariophyta</taxon>
        <taxon>Coscinodiscophyceae</taxon>
        <taxon>Chaetocerotophycidae</taxon>
        <taxon>Chaetocerotales</taxon>
        <taxon>Chaetocerotaceae</taxon>
        <taxon>Chaetoceros</taxon>
    </lineage>
</organism>
<dbReference type="GO" id="GO:0033588">
    <property type="term" value="C:elongator holoenzyme complex"/>
    <property type="evidence" value="ECO:0007669"/>
    <property type="project" value="InterPro"/>
</dbReference>
<evidence type="ECO:0000259" key="8">
    <source>
        <dbReference type="Pfam" id="PF23797"/>
    </source>
</evidence>
<dbReference type="GO" id="GO:0005829">
    <property type="term" value="C:cytosol"/>
    <property type="evidence" value="ECO:0007669"/>
    <property type="project" value="TreeGrafter"/>
</dbReference>
<evidence type="ECO:0000256" key="4">
    <source>
        <dbReference type="ARBA" id="ARBA00022490"/>
    </source>
</evidence>
<dbReference type="GO" id="GO:0002926">
    <property type="term" value="P:tRNA wobble base 5-methoxycarbonylmethyl-2-thiouridinylation"/>
    <property type="evidence" value="ECO:0007669"/>
    <property type="project" value="TreeGrafter"/>
</dbReference>
<comment type="pathway">
    <text evidence="2">tRNA modification; 5-methoxycarbonylmethyl-2-thiouridine-tRNA biosynthesis.</text>
</comment>
<dbReference type="Pfam" id="PF23925">
    <property type="entry name" value="A-sol_ELP1"/>
    <property type="match status" value="1"/>
</dbReference>
<feature type="domain" description="ELP1 TPR" evidence="9">
    <location>
        <begin position="976"/>
        <end position="1161"/>
    </location>
</feature>
<evidence type="ECO:0000259" key="9">
    <source>
        <dbReference type="Pfam" id="PF23878"/>
    </source>
</evidence>
<dbReference type="SUPFAM" id="SSF82171">
    <property type="entry name" value="DPP6 N-terminal domain-like"/>
    <property type="match status" value="1"/>
</dbReference>
<dbReference type="InterPro" id="IPR056167">
    <property type="entry name" value="A-sol_ELP1"/>
</dbReference>
<dbReference type="PANTHER" id="PTHR12747">
    <property type="entry name" value="ELONGATOR COMPLEX PROTEIN 1"/>
    <property type="match status" value="1"/>
</dbReference>
<evidence type="ECO:0000256" key="6">
    <source>
        <dbReference type="SAM" id="MobiDB-lite"/>
    </source>
</evidence>
<evidence type="ECO:0000313" key="11">
    <source>
        <dbReference type="EMBL" id="GFH52250.1"/>
    </source>
</evidence>
<feature type="domain" description="ELP1 first N-terminal beta-propeller" evidence="7">
    <location>
        <begin position="184"/>
        <end position="354"/>
    </location>
</feature>
<dbReference type="PIRSF" id="PIRSF017233">
    <property type="entry name" value="IKAP"/>
    <property type="match status" value="1"/>
</dbReference>
<dbReference type="Proteomes" id="UP001054902">
    <property type="component" value="Unassembled WGS sequence"/>
</dbReference>
<keyword evidence="4" id="KW-0963">Cytoplasm</keyword>
<dbReference type="Pfam" id="PF04762">
    <property type="entry name" value="Beta-prop_ELP1_1st"/>
    <property type="match status" value="1"/>
</dbReference>
<evidence type="ECO:0008006" key="13">
    <source>
        <dbReference type="Google" id="ProtNLM"/>
    </source>
</evidence>
<dbReference type="EMBL" id="BLLK01000045">
    <property type="protein sequence ID" value="GFH52250.1"/>
    <property type="molecule type" value="Genomic_DNA"/>
</dbReference>
<feature type="domain" description="ELP1 alpha-solenoid" evidence="10">
    <location>
        <begin position="739"/>
        <end position="967"/>
    </location>
</feature>
<dbReference type="InterPro" id="IPR056166">
    <property type="entry name" value="TPR_ELP1"/>
</dbReference>
<evidence type="ECO:0000313" key="12">
    <source>
        <dbReference type="Proteomes" id="UP001054902"/>
    </source>
</evidence>
<dbReference type="InterPro" id="IPR056164">
    <property type="entry name" value="Beta-prop_ELP1_1st"/>
</dbReference>
<dbReference type="InterPro" id="IPR056165">
    <property type="entry name" value="Beta-prop_ELP1_2nd"/>
</dbReference>
<feature type="compositionally biased region" description="Basic residues" evidence="6">
    <location>
        <begin position="1285"/>
        <end position="1301"/>
    </location>
</feature>
<evidence type="ECO:0000259" key="7">
    <source>
        <dbReference type="Pfam" id="PF04762"/>
    </source>
</evidence>
<keyword evidence="5" id="KW-0819">tRNA processing</keyword>
<dbReference type="Pfam" id="PF23878">
    <property type="entry name" value="TPR_ELP1"/>
    <property type="match status" value="1"/>
</dbReference>
<protein>
    <recommendedName>
        <fullName evidence="13">Elongator complex protein 1</fullName>
    </recommendedName>
</protein>
<dbReference type="PANTHER" id="PTHR12747:SF0">
    <property type="entry name" value="ELONGATOR COMPLEX PROTEIN 1"/>
    <property type="match status" value="1"/>
</dbReference>
<feature type="region of interest" description="Disordered" evidence="6">
    <location>
        <begin position="1285"/>
        <end position="1308"/>
    </location>
</feature>
<dbReference type="InterPro" id="IPR006849">
    <property type="entry name" value="Elp1"/>
</dbReference>
<evidence type="ECO:0000256" key="3">
    <source>
        <dbReference type="ARBA" id="ARBA00006086"/>
    </source>
</evidence>
<comment type="caution">
    <text evidence="11">The sequence shown here is derived from an EMBL/GenBank/DDBJ whole genome shotgun (WGS) entry which is preliminary data.</text>
</comment>